<dbReference type="PANTHER" id="PTHR24112">
    <property type="entry name" value="LEUCINE-RICH REPEAT, ISOFORM F-RELATED"/>
    <property type="match status" value="1"/>
</dbReference>
<reference evidence="3" key="1">
    <citation type="submission" date="2013-10" db="EMBL/GenBank/DDBJ databases">
        <authorList>
            <person name="Schartl M."/>
            <person name="Warren W."/>
        </authorList>
    </citation>
    <scope>NUCLEOTIDE SEQUENCE [LARGE SCALE GENOMIC DNA]</scope>
    <source>
        <strain evidence="3">female</strain>
    </source>
</reference>
<dbReference type="Pfam" id="PF13516">
    <property type="entry name" value="LRR_6"/>
    <property type="match status" value="2"/>
</dbReference>
<dbReference type="EMBL" id="AYCK01018629">
    <property type="status" value="NOT_ANNOTATED_CDS"/>
    <property type="molecule type" value="Genomic_DNA"/>
</dbReference>
<feature type="domain" description="CARMIL pleckstrin homology" evidence="1">
    <location>
        <begin position="37"/>
        <end position="117"/>
    </location>
</feature>
<name>A0A096M255_POEFO</name>
<dbReference type="Gene3D" id="2.30.29.30">
    <property type="entry name" value="Pleckstrin-homology domain (PH domain)/Phosphotyrosine-binding domain (PTB)"/>
    <property type="match status" value="1"/>
</dbReference>
<protein>
    <submittedName>
        <fullName evidence="2">F-actin-uncapping protein LRRC16A-like</fullName>
    </submittedName>
</protein>
<dbReference type="Gene3D" id="3.80.10.10">
    <property type="entry name" value="Ribonuclease Inhibitor"/>
    <property type="match status" value="1"/>
</dbReference>
<dbReference type="InterPro" id="IPR051279">
    <property type="entry name" value="PP1-Reg/Actin-Interact_Protein"/>
</dbReference>
<dbReference type="eggNOG" id="KOG4242">
    <property type="taxonomic scope" value="Eukaryota"/>
</dbReference>
<dbReference type="GO" id="GO:0005886">
    <property type="term" value="C:plasma membrane"/>
    <property type="evidence" value="ECO:0007669"/>
    <property type="project" value="TreeGrafter"/>
</dbReference>
<dbReference type="KEGG" id="pfor:103155862"/>
<dbReference type="Ensembl" id="ENSPFOT00000025643.1">
    <property type="protein sequence ID" value="ENSPFOP00000025496.1"/>
    <property type="gene ID" value="ENSPFOG00000024294.1"/>
</dbReference>
<dbReference type="PANTHER" id="PTHR24112:SF32">
    <property type="entry name" value="CAPPING PROTEIN, ARP2_3 AND MYOSIN-I LINKER PROTEIN 2"/>
    <property type="match status" value="1"/>
</dbReference>
<evidence type="ECO:0000313" key="2">
    <source>
        <dbReference type="Ensembl" id="ENSPFOP00000025496.1"/>
    </source>
</evidence>
<dbReference type="SMART" id="SM00368">
    <property type="entry name" value="LRR_RI"/>
    <property type="match status" value="2"/>
</dbReference>
<dbReference type="InterPro" id="IPR041245">
    <property type="entry name" value="CARMIL_PH"/>
</dbReference>
<organism evidence="2 3">
    <name type="scientific">Poecilia formosa</name>
    <name type="common">Amazon molly</name>
    <name type="synonym">Limia formosa</name>
    <dbReference type="NCBI Taxonomy" id="48698"/>
    <lineage>
        <taxon>Eukaryota</taxon>
        <taxon>Metazoa</taxon>
        <taxon>Chordata</taxon>
        <taxon>Craniata</taxon>
        <taxon>Vertebrata</taxon>
        <taxon>Euteleostomi</taxon>
        <taxon>Actinopterygii</taxon>
        <taxon>Neopterygii</taxon>
        <taxon>Teleostei</taxon>
        <taxon>Neoteleostei</taxon>
        <taxon>Acanthomorphata</taxon>
        <taxon>Ovalentaria</taxon>
        <taxon>Atherinomorphae</taxon>
        <taxon>Cyprinodontiformes</taxon>
        <taxon>Poeciliidae</taxon>
        <taxon>Poeciliinae</taxon>
        <taxon>Poecilia</taxon>
    </lineage>
</organism>
<keyword evidence="3" id="KW-1185">Reference proteome</keyword>
<reference evidence="2" key="3">
    <citation type="submission" date="2025-09" db="UniProtKB">
        <authorList>
            <consortium name="Ensembl"/>
        </authorList>
    </citation>
    <scope>IDENTIFICATION</scope>
</reference>
<dbReference type="GeneID" id="103155862"/>
<dbReference type="InterPro" id="IPR001611">
    <property type="entry name" value="Leu-rich_rpt"/>
</dbReference>
<dbReference type="InterPro" id="IPR032675">
    <property type="entry name" value="LRR_dom_sf"/>
</dbReference>
<dbReference type="SUPFAM" id="SSF52047">
    <property type="entry name" value="RNI-like"/>
    <property type="match status" value="1"/>
</dbReference>
<dbReference type="OMA" id="CISMTAK"/>
<accession>A0A096M255</accession>
<dbReference type="AlphaFoldDB" id="A0A096M255"/>
<dbReference type="Proteomes" id="UP000028760">
    <property type="component" value="Unassembled WGS sequence"/>
</dbReference>
<dbReference type="GO" id="GO:0034315">
    <property type="term" value="P:regulation of Arp2/3 complex-mediated actin nucleation"/>
    <property type="evidence" value="ECO:0007669"/>
    <property type="project" value="TreeGrafter"/>
</dbReference>
<sequence length="431" mass="48193">MDSISQTLRDQVSELLKPHRACLVTPVLLHQSNQSCGRSGSKFVVLSLWRGYVVTNKQPLKVESTFSYLEISSINIHSLTQIELETDRQSLSFSVLHDEDLVAMISHMTASLKRIFPDSSPGKLLKTVPQDLQERLLTLTAVIEEQLNSQPGPCGGFSDTYAALCDWNEMPFREEIQWDVDNIYYIHNWRRFNLLDFSHLESKDLALAVAALSFNQWFTKIFCKEFKLSADIQQQLTFLMSKSSSLEELLLEDCGLKVDFAVKMAAALQEHTSSALKAINLSGNSIEDKGVIALSHEIKHLNEGLRFLSLSRVSMSAKGLGCLGQVMSSCQQFSTSLTHLNLSCNPGSLVTEDATFLFKFLSGTNSLSHLDLSDTSCPLDTLFVSLSAGCCYKLTHLNLARNPFSHRSVPLSRNCRNPSVFYFSQKKELCV</sequence>
<dbReference type="EMBL" id="AYCK01018628">
    <property type="status" value="NOT_ANNOTATED_CDS"/>
    <property type="molecule type" value="Genomic_DNA"/>
</dbReference>
<dbReference type="Pfam" id="PF17888">
    <property type="entry name" value="Carm_PH"/>
    <property type="match status" value="1"/>
</dbReference>
<evidence type="ECO:0000313" key="3">
    <source>
        <dbReference type="Proteomes" id="UP000028760"/>
    </source>
</evidence>
<dbReference type="GeneTree" id="ENSGT00940000155112"/>
<dbReference type="GO" id="GO:0016477">
    <property type="term" value="P:cell migration"/>
    <property type="evidence" value="ECO:0007669"/>
    <property type="project" value="TreeGrafter"/>
</dbReference>
<dbReference type="RefSeq" id="XP_007577807.1">
    <property type="nucleotide sequence ID" value="XM_007577745.2"/>
</dbReference>
<dbReference type="InterPro" id="IPR011993">
    <property type="entry name" value="PH-like_dom_sf"/>
</dbReference>
<reference evidence="2" key="2">
    <citation type="submission" date="2025-08" db="UniProtKB">
        <authorList>
            <consortium name="Ensembl"/>
        </authorList>
    </citation>
    <scope>IDENTIFICATION</scope>
</reference>
<dbReference type="GO" id="GO:0030027">
    <property type="term" value="C:lamellipodium"/>
    <property type="evidence" value="ECO:0007669"/>
    <property type="project" value="TreeGrafter"/>
</dbReference>
<dbReference type="Gene3D" id="6.10.140.1850">
    <property type="match status" value="1"/>
</dbReference>
<dbReference type="STRING" id="48698.ENSPFOP00000025496"/>
<dbReference type="EMBL" id="AYCK01018627">
    <property type="status" value="NOT_ANNOTATED_CDS"/>
    <property type="molecule type" value="Genomic_DNA"/>
</dbReference>
<evidence type="ECO:0000259" key="1">
    <source>
        <dbReference type="Pfam" id="PF17888"/>
    </source>
</evidence>
<proteinExistence type="predicted"/>